<name>A0A1C7LVR3_GRIFR</name>
<protein>
    <submittedName>
        <fullName evidence="1">Uncharacterized protein</fullName>
    </submittedName>
</protein>
<keyword evidence="2" id="KW-1185">Reference proteome</keyword>
<dbReference type="AlphaFoldDB" id="A0A1C7LVR3"/>
<comment type="caution">
    <text evidence="1">The sequence shown here is derived from an EMBL/GenBank/DDBJ whole genome shotgun (WGS) entry which is preliminary data.</text>
</comment>
<dbReference type="OrthoDB" id="77601at2759"/>
<evidence type="ECO:0000313" key="1">
    <source>
        <dbReference type="EMBL" id="OBZ68316.1"/>
    </source>
</evidence>
<reference evidence="1 2" key="1">
    <citation type="submission" date="2016-03" db="EMBL/GenBank/DDBJ databases">
        <title>Whole genome sequencing of Grifola frondosa 9006-11.</title>
        <authorList>
            <person name="Min B."/>
            <person name="Park H."/>
            <person name="Kim J.-G."/>
            <person name="Cho H."/>
            <person name="Oh Y.-L."/>
            <person name="Kong W.-S."/>
            <person name="Choi I.-G."/>
        </authorList>
    </citation>
    <scope>NUCLEOTIDE SEQUENCE [LARGE SCALE GENOMIC DNA]</scope>
    <source>
        <strain evidence="1 2">9006-11</strain>
    </source>
</reference>
<gene>
    <name evidence="1" type="ORF">A0H81_11734</name>
</gene>
<dbReference type="Proteomes" id="UP000092993">
    <property type="component" value="Unassembled WGS sequence"/>
</dbReference>
<organism evidence="1 2">
    <name type="scientific">Grifola frondosa</name>
    <name type="common">Maitake</name>
    <name type="synonym">Polyporus frondosus</name>
    <dbReference type="NCBI Taxonomy" id="5627"/>
    <lineage>
        <taxon>Eukaryota</taxon>
        <taxon>Fungi</taxon>
        <taxon>Dikarya</taxon>
        <taxon>Basidiomycota</taxon>
        <taxon>Agaricomycotina</taxon>
        <taxon>Agaricomycetes</taxon>
        <taxon>Polyporales</taxon>
        <taxon>Grifolaceae</taxon>
        <taxon>Grifola</taxon>
    </lineage>
</organism>
<proteinExistence type="predicted"/>
<sequence length="213" mass="24093">MQRLTIFSHTRSFGRIPPLYATGIFSFGIRKARDIETVPSESLITVRAKEEWLKWKAALDTSVGQPIPGRKREPNLTLVCFQRWFTPQTCWESWASGSLRCWLLGLSITWSSGSVACSVSGSSSSLLLSAVAPFRYRRRRAHHESDARKDLCDALAGTEPENDTHETLDRVLREHLISAQNAPSRMLDKLHLVFAEFVAPIPMVPLKLECSYY</sequence>
<dbReference type="EMBL" id="LUGG01000022">
    <property type="protein sequence ID" value="OBZ68316.1"/>
    <property type="molecule type" value="Genomic_DNA"/>
</dbReference>
<evidence type="ECO:0000313" key="2">
    <source>
        <dbReference type="Proteomes" id="UP000092993"/>
    </source>
</evidence>
<accession>A0A1C7LVR3</accession>